<dbReference type="SUPFAM" id="SSF141729">
    <property type="entry name" value="FimD N-terminal domain-like"/>
    <property type="match status" value="1"/>
</dbReference>
<sequence>MALLSKSKNKVFPNSVSYFLTPVAAMVLIAIAHIHVANANQDIEFNTDILDLQDRENISLSEFSRAGYVMPGVYPFKITLNSQALSTIYDIEYMAVDGDDSITVPCLTPELVEHISLRSEWQKKVQYTHNGQCLNIDSIPGITVSGSLPKETIAITIPQAYIEYTSTNWDPPSRWDEGVPAVFFDYNLNANVTRPADSANSQSITGNGVTGFNLGAWRFRADWQASYNRINGQATDRNWDWSQYYAYRAVKELNAKLTMGEQYLRSGIFDSFRYLGASLASDDRMLPPNLRGYAPEVTGVARTNAKVTITQQGRVIYETQVAPGPFRIQDLSDAVSGKLDVRVEEQDGSVQEFQMNTASIPYLTRPGTVLFKLAGGRPSNMEHHTEGQGFVLGEFTWGISNGWSLFGGALGAGDYNALSVGVGRDLLAFGAISFDVTESRAKLRGDDKIYTGGSYRLSYSKRFEDYDSQVTFAGYRFSERDFMSMNQYLDRRYRESALDNSKELYTITFNKHFSSVDLTSYLNYSHETYWNKPATKRYNVSIAKYFDLGRFKNINISLTAFRNKFENSKNDDGVYMNLSMPWADAATVSYNNMVTKNGNSHNVNYYDRIDEQSTYRVGTGLSTRGRGTVDGYYSRFADMATVTASTSYINGDTASAALSLQGGATATGHGVALHRINTPGGSRIMVDTDGAAGVPVKGFGANTHTNRFGKAVVADISDYYRTSASIDVNKLPDTIEAMRSTQQITLTEGAIAYREFEVLSGLKTMVRLALADGSYPPFGATVRSDKNRELGIVTDNGSVYISGIKPNEVLEVHWNGSAQCKIQIPENIESVEFNSLLLPCSMNPSVSNVPAVNQPVQVSQPAPIQQGVSPSQRWLLKPPDIKHDAVNTELSELLDF</sequence>
<dbReference type="PANTHER" id="PTHR30451:SF10">
    <property type="entry name" value="OUTER MEMBRANE USHER PROTEIN YFCU-RELATED"/>
    <property type="match status" value="1"/>
</dbReference>
<evidence type="ECO:0000313" key="13">
    <source>
        <dbReference type="Proteomes" id="UP000078224"/>
    </source>
</evidence>
<keyword evidence="13" id="KW-1185">Reference proteome</keyword>
<dbReference type="InterPro" id="IPR043142">
    <property type="entry name" value="PapC-like_C_sf"/>
</dbReference>
<feature type="domain" description="PapC N-terminal" evidence="11">
    <location>
        <begin position="44"/>
        <end position="190"/>
    </location>
</feature>
<name>A0A1B7JWH4_9GAMM</name>
<gene>
    <name evidence="12" type="ORF">M998_1683</name>
</gene>
<dbReference type="Proteomes" id="UP000078224">
    <property type="component" value="Unassembled WGS sequence"/>
</dbReference>
<protein>
    <submittedName>
        <fullName evidence="12">Fimbrial usher protein</fullName>
    </submittedName>
</protein>
<evidence type="ECO:0000313" key="12">
    <source>
        <dbReference type="EMBL" id="OAT52269.1"/>
    </source>
</evidence>
<dbReference type="Pfam" id="PF13953">
    <property type="entry name" value="PapC_C"/>
    <property type="match status" value="1"/>
</dbReference>
<dbReference type="AlphaFoldDB" id="A0A1B7JWH4"/>
<dbReference type="InterPro" id="IPR000015">
    <property type="entry name" value="Fimb_usher"/>
</dbReference>
<evidence type="ECO:0000256" key="4">
    <source>
        <dbReference type="ARBA" id="ARBA00022452"/>
    </source>
</evidence>
<dbReference type="InterPro" id="IPR042186">
    <property type="entry name" value="FimD_plug_dom"/>
</dbReference>
<keyword evidence="5 9" id="KW-0812">Transmembrane</keyword>
<comment type="similarity">
    <text evidence="2 9">Belongs to the fimbrial export usher family.</text>
</comment>
<dbReference type="InterPro" id="IPR018030">
    <property type="entry name" value="Fimbrial_membr_usher_CS"/>
</dbReference>
<evidence type="ECO:0000259" key="10">
    <source>
        <dbReference type="Pfam" id="PF13953"/>
    </source>
</evidence>
<dbReference type="FunFam" id="2.60.40.3110:FF:000001">
    <property type="entry name" value="Putative fimbrial outer membrane usher"/>
    <property type="match status" value="1"/>
</dbReference>
<keyword evidence="7 9" id="KW-0472">Membrane</keyword>
<dbReference type="RefSeq" id="WP_068440155.1">
    <property type="nucleotide sequence ID" value="NZ_LXEW01000024.1"/>
</dbReference>
<proteinExistence type="inferred from homology"/>
<evidence type="ECO:0000256" key="6">
    <source>
        <dbReference type="ARBA" id="ARBA00022729"/>
    </source>
</evidence>
<dbReference type="Pfam" id="PF13954">
    <property type="entry name" value="PapC_N"/>
    <property type="match status" value="1"/>
</dbReference>
<keyword evidence="9" id="KW-1029">Fimbrium biogenesis</keyword>
<reference evidence="12 13" key="1">
    <citation type="submission" date="2016-04" db="EMBL/GenBank/DDBJ databases">
        <title>ATOL: Assembling a taxonomically balanced genome-scale reconstruction of the evolutionary history of the Enterobacteriaceae.</title>
        <authorList>
            <person name="Plunkett G.III."/>
            <person name="Neeno-Eckwall E.C."/>
            <person name="Glasner J.D."/>
            <person name="Perna N.T."/>
        </authorList>
    </citation>
    <scope>NUCLEOTIDE SEQUENCE [LARGE SCALE GENOMIC DNA]</scope>
    <source>
        <strain evidence="12 13">ATCC 35613</strain>
    </source>
</reference>
<dbReference type="Gene3D" id="2.60.40.3110">
    <property type="match status" value="1"/>
</dbReference>
<dbReference type="GO" id="GO:0015473">
    <property type="term" value="F:fimbrial usher porin activity"/>
    <property type="evidence" value="ECO:0007669"/>
    <property type="project" value="InterPro"/>
</dbReference>
<dbReference type="Gene3D" id="2.60.40.2070">
    <property type="match status" value="1"/>
</dbReference>
<dbReference type="PATRIC" id="fig|1354272.4.peg.1711"/>
<comment type="caution">
    <text evidence="12">The sequence shown here is derived from an EMBL/GenBank/DDBJ whole genome shotgun (WGS) entry which is preliminary data.</text>
</comment>
<dbReference type="GO" id="GO:0009279">
    <property type="term" value="C:cell outer membrane"/>
    <property type="evidence" value="ECO:0007669"/>
    <property type="project" value="UniProtKB-SubCell"/>
</dbReference>
<dbReference type="PROSITE" id="PS01151">
    <property type="entry name" value="FIMBRIAL_USHER"/>
    <property type="match status" value="1"/>
</dbReference>
<dbReference type="InterPro" id="IPR037224">
    <property type="entry name" value="PapC_N_sf"/>
</dbReference>
<keyword evidence="6" id="KW-0732">Signal</keyword>
<comment type="subcellular location">
    <subcellularLocation>
        <location evidence="1 9">Cell outer membrane</location>
        <topology evidence="1 9">Multi-pass membrane protein</topology>
    </subcellularLocation>
</comment>
<dbReference type="Pfam" id="PF00577">
    <property type="entry name" value="Usher"/>
    <property type="match status" value="1"/>
</dbReference>
<dbReference type="InterPro" id="IPR025885">
    <property type="entry name" value="PapC_N"/>
</dbReference>
<evidence type="ECO:0000256" key="2">
    <source>
        <dbReference type="ARBA" id="ARBA00008064"/>
    </source>
</evidence>
<evidence type="ECO:0000256" key="7">
    <source>
        <dbReference type="ARBA" id="ARBA00023136"/>
    </source>
</evidence>
<dbReference type="InterPro" id="IPR025949">
    <property type="entry name" value="PapC-like_C"/>
</dbReference>
<dbReference type="PANTHER" id="PTHR30451">
    <property type="entry name" value="OUTER MEMBRANE USHER PROTEIN"/>
    <property type="match status" value="1"/>
</dbReference>
<accession>A0A1B7JWH4</accession>
<dbReference type="Gene3D" id="2.60.40.2610">
    <property type="entry name" value="Outer membrane usher protein FimD, plug domain"/>
    <property type="match status" value="1"/>
</dbReference>
<keyword evidence="8 9" id="KW-0998">Cell outer membrane</keyword>
<dbReference type="NCBIfam" id="NF011812">
    <property type="entry name" value="PRK15284.1"/>
    <property type="match status" value="1"/>
</dbReference>
<organism evidence="12 13">
    <name type="scientific">Providencia heimbachae ATCC 35613</name>
    <dbReference type="NCBI Taxonomy" id="1354272"/>
    <lineage>
        <taxon>Bacteria</taxon>
        <taxon>Pseudomonadati</taxon>
        <taxon>Pseudomonadota</taxon>
        <taxon>Gammaproteobacteria</taxon>
        <taxon>Enterobacterales</taxon>
        <taxon>Morganellaceae</taxon>
        <taxon>Providencia</taxon>
    </lineage>
</organism>
<evidence type="ECO:0000256" key="1">
    <source>
        <dbReference type="ARBA" id="ARBA00004571"/>
    </source>
</evidence>
<dbReference type="GO" id="GO:0009297">
    <property type="term" value="P:pilus assembly"/>
    <property type="evidence" value="ECO:0007669"/>
    <property type="project" value="InterPro"/>
</dbReference>
<keyword evidence="3 9" id="KW-0813">Transport</keyword>
<dbReference type="EMBL" id="LXEW01000024">
    <property type="protein sequence ID" value="OAT52269.1"/>
    <property type="molecule type" value="Genomic_DNA"/>
</dbReference>
<evidence type="ECO:0000259" key="11">
    <source>
        <dbReference type="Pfam" id="PF13954"/>
    </source>
</evidence>
<evidence type="ECO:0000256" key="5">
    <source>
        <dbReference type="ARBA" id="ARBA00022692"/>
    </source>
</evidence>
<evidence type="ECO:0000256" key="8">
    <source>
        <dbReference type="ARBA" id="ARBA00023237"/>
    </source>
</evidence>
<evidence type="ECO:0000256" key="3">
    <source>
        <dbReference type="ARBA" id="ARBA00022448"/>
    </source>
</evidence>
<feature type="domain" description="PapC-like C-terminal" evidence="10">
    <location>
        <begin position="765"/>
        <end position="823"/>
    </location>
</feature>
<dbReference type="Gene3D" id="3.10.20.410">
    <property type="match status" value="1"/>
</dbReference>
<evidence type="ECO:0000256" key="9">
    <source>
        <dbReference type="RuleBase" id="RU003884"/>
    </source>
</evidence>
<keyword evidence="4" id="KW-1134">Transmembrane beta strand</keyword>
<dbReference type="OrthoDB" id="6554712at2"/>